<name>A0A8X6EXU7_TRICU</name>
<evidence type="ECO:0000313" key="1">
    <source>
        <dbReference type="EMBL" id="GFQ63911.1"/>
    </source>
</evidence>
<reference evidence="1" key="1">
    <citation type="submission" date="2020-07" db="EMBL/GenBank/DDBJ databases">
        <title>Multicomponent nature underlies the extraordinary mechanical properties of spider dragline silk.</title>
        <authorList>
            <person name="Kono N."/>
            <person name="Nakamura H."/>
            <person name="Mori M."/>
            <person name="Yoshida Y."/>
            <person name="Ohtoshi R."/>
            <person name="Malay A.D."/>
            <person name="Moran D.A.P."/>
            <person name="Tomita M."/>
            <person name="Numata K."/>
            <person name="Arakawa K."/>
        </authorList>
    </citation>
    <scope>NUCLEOTIDE SEQUENCE</scope>
</reference>
<protein>
    <submittedName>
        <fullName evidence="1">Uncharacterized protein</fullName>
    </submittedName>
</protein>
<dbReference type="Proteomes" id="UP000887116">
    <property type="component" value="Unassembled WGS sequence"/>
</dbReference>
<dbReference type="AlphaFoldDB" id="A0A8X6EXU7"/>
<evidence type="ECO:0000313" key="2">
    <source>
        <dbReference type="Proteomes" id="UP000887116"/>
    </source>
</evidence>
<gene>
    <name evidence="1" type="ORF">TNCT_614941</name>
</gene>
<keyword evidence="2" id="KW-1185">Reference proteome</keyword>
<sequence>MSSWEGLLVSTLFEIKKANSFQIISREPNADVDSPFRNRPRGRVRQKPIKTFFIAKGAHRSRKMLTPKCDLVSPVTHFGH</sequence>
<dbReference type="EMBL" id="BMAO01019937">
    <property type="protein sequence ID" value="GFQ63911.1"/>
    <property type="molecule type" value="Genomic_DNA"/>
</dbReference>
<comment type="caution">
    <text evidence="1">The sequence shown here is derived from an EMBL/GenBank/DDBJ whole genome shotgun (WGS) entry which is preliminary data.</text>
</comment>
<accession>A0A8X6EXU7</accession>
<proteinExistence type="predicted"/>
<organism evidence="1 2">
    <name type="scientific">Trichonephila clavata</name>
    <name type="common">Joro spider</name>
    <name type="synonym">Nephila clavata</name>
    <dbReference type="NCBI Taxonomy" id="2740835"/>
    <lineage>
        <taxon>Eukaryota</taxon>
        <taxon>Metazoa</taxon>
        <taxon>Ecdysozoa</taxon>
        <taxon>Arthropoda</taxon>
        <taxon>Chelicerata</taxon>
        <taxon>Arachnida</taxon>
        <taxon>Araneae</taxon>
        <taxon>Araneomorphae</taxon>
        <taxon>Entelegynae</taxon>
        <taxon>Araneoidea</taxon>
        <taxon>Nephilidae</taxon>
        <taxon>Trichonephila</taxon>
    </lineage>
</organism>